<feature type="compositionally biased region" description="Basic and acidic residues" evidence="1">
    <location>
        <begin position="826"/>
        <end position="840"/>
    </location>
</feature>
<feature type="compositionally biased region" description="Basic and acidic residues" evidence="1">
    <location>
        <begin position="205"/>
        <end position="215"/>
    </location>
</feature>
<feature type="region of interest" description="Disordered" evidence="1">
    <location>
        <begin position="1"/>
        <end position="83"/>
    </location>
</feature>
<feature type="compositionally biased region" description="Low complexity" evidence="1">
    <location>
        <begin position="625"/>
        <end position="651"/>
    </location>
</feature>
<sequence>MASSGPGRCFSLPPPPESPSKKMTKPTFAKPNPKPNPNPNPFGPFDFHLQPEPRKPRSPVSPSPLHYDQEETQGEITFSSLNHSIADEDNDAYGRRWYVDHTALSQRAVDFVDKDITTSSGLGSLEDGGEFVTQFDPALEDSWDCWDESVRFSPARSSMGMGSGSMTEPPPRPHKRRSRGRSSLGFGTSSSFTTSTPPRQPFSETRNRDRVRARADSTMSNDDSSKSSPNPFIHRGSQGARSFNLYSGFSAPKSVPEEIVKENMSMRGLEPGVEGKDEWPSPTPKPKNEKDEIDTLTLSGDVEMKEAGEDESDKENAGSSLPTLAEELSAASTSGLGFKVTNDKSSTSEHDSHSRPPNPEPSSYYSQRTLSPFKPSTKRNRNLCESPAVAVEQPPESGSGSRSFHSNENQDSDANVSDEVYTQAQAEPGSSNNDYIVEAENEAGTIRDASASPLKKKRRPALSARDSVALTVPAPVPNPGSTSGVDADTGPTTSSTVLASRTTAMATVTTATRTTRSTKTGITGPTASMTTTTRTLRPRIAVTATAATRANAAGGRATTTTQGTKNRAAVGRPTTRTGAAVMTNNTTRTTSSVRTGTTGNVNASGSGSRPGSSTSIRSAGTGTNSRARPATAIAATTSSTSSVVAVSGPSVTEKKRKSTVEVVIPVHKRRVQPGGTSAASSTSGPASAESDSEADPRTRFTFQHPLPPTPLDSNGGNVHQENGNRLSTIVEGSENGNSAVGNLGEGTRMTTRAMARKSQTLADGQGGAEVASVGGVNSRPGSTMQATTASKTRAAVGTRTRSTTAKATRTAAAATRTKTTRAGAAVKEKGKEKERERRWR</sequence>
<organism evidence="2 3">
    <name type="scientific">Marasmiellus scandens</name>
    <dbReference type="NCBI Taxonomy" id="2682957"/>
    <lineage>
        <taxon>Eukaryota</taxon>
        <taxon>Fungi</taxon>
        <taxon>Dikarya</taxon>
        <taxon>Basidiomycota</taxon>
        <taxon>Agaricomycotina</taxon>
        <taxon>Agaricomycetes</taxon>
        <taxon>Agaricomycetidae</taxon>
        <taxon>Agaricales</taxon>
        <taxon>Marasmiineae</taxon>
        <taxon>Omphalotaceae</taxon>
        <taxon>Marasmiellus</taxon>
    </lineage>
</organism>
<dbReference type="Proteomes" id="UP001498398">
    <property type="component" value="Unassembled WGS sequence"/>
</dbReference>
<protein>
    <submittedName>
        <fullName evidence="2">Uncharacterized protein</fullName>
    </submittedName>
</protein>
<evidence type="ECO:0000256" key="1">
    <source>
        <dbReference type="SAM" id="MobiDB-lite"/>
    </source>
</evidence>
<gene>
    <name evidence="2" type="ORF">VKT23_009769</name>
</gene>
<evidence type="ECO:0000313" key="3">
    <source>
        <dbReference type="Proteomes" id="UP001498398"/>
    </source>
</evidence>
<feature type="region of interest" description="Disordered" evidence="1">
    <location>
        <begin position="154"/>
        <end position="495"/>
    </location>
</feature>
<name>A0ABR1JFR2_9AGAR</name>
<dbReference type="EMBL" id="JBANRG010000017">
    <property type="protein sequence ID" value="KAK7458764.1"/>
    <property type="molecule type" value="Genomic_DNA"/>
</dbReference>
<feature type="compositionally biased region" description="Low complexity" evidence="1">
    <location>
        <begin position="548"/>
        <end position="569"/>
    </location>
</feature>
<feature type="compositionally biased region" description="Polar residues" evidence="1">
    <location>
        <begin position="479"/>
        <end position="495"/>
    </location>
</feature>
<feature type="compositionally biased region" description="Polar residues" evidence="1">
    <location>
        <begin position="74"/>
        <end position="83"/>
    </location>
</feature>
<feature type="compositionally biased region" description="Low complexity" evidence="1">
    <location>
        <begin position="216"/>
        <end position="228"/>
    </location>
</feature>
<proteinExistence type="predicted"/>
<accession>A0ABR1JFR2</accession>
<comment type="caution">
    <text evidence="2">The sequence shown here is derived from an EMBL/GenBank/DDBJ whole genome shotgun (WGS) entry which is preliminary data.</text>
</comment>
<feature type="compositionally biased region" description="Low complexity" evidence="1">
    <location>
        <begin position="157"/>
        <end position="166"/>
    </location>
</feature>
<feature type="compositionally biased region" description="Low complexity" evidence="1">
    <location>
        <begin position="673"/>
        <end position="688"/>
    </location>
</feature>
<reference evidence="2 3" key="1">
    <citation type="submission" date="2024-01" db="EMBL/GenBank/DDBJ databases">
        <title>A draft genome for the cacao thread blight pathogen Marasmiellus scandens.</title>
        <authorList>
            <person name="Baruah I.K."/>
            <person name="Leung J."/>
            <person name="Bukari Y."/>
            <person name="Amoako-Attah I."/>
            <person name="Meinhardt L.W."/>
            <person name="Bailey B.A."/>
            <person name="Cohen S.P."/>
        </authorList>
    </citation>
    <scope>NUCLEOTIDE SEQUENCE [LARGE SCALE GENOMIC DNA]</scope>
    <source>
        <strain evidence="2 3">GH-19</strain>
    </source>
</reference>
<feature type="compositionally biased region" description="Low complexity" evidence="1">
    <location>
        <begin position="797"/>
        <end position="825"/>
    </location>
</feature>
<evidence type="ECO:0000313" key="2">
    <source>
        <dbReference type="EMBL" id="KAK7458764.1"/>
    </source>
</evidence>
<feature type="compositionally biased region" description="Polar residues" evidence="1">
    <location>
        <begin position="396"/>
        <end position="434"/>
    </location>
</feature>
<feature type="compositionally biased region" description="Low complexity" evidence="1">
    <location>
        <begin position="583"/>
        <end position="618"/>
    </location>
</feature>
<feature type="compositionally biased region" description="Polar residues" evidence="1">
    <location>
        <begin position="779"/>
        <end position="791"/>
    </location>
</feature>
<feature type="region of interest" description="Disordered" evidence="1">
    <location>
        <begin position="760"/>
        <end position="840"/>
    </location>
</feature>
<keyword evidence="3" id="KW-1185">Reference proteome</keyword>
<feature type="region of interest" description="Disordered" evidence="1">
    <location>
        <begin position="548"/>
        <end position="717"/>
    </location>
</feature>
<feature type="compositionally biased region" description="Polar residues" evidence="1">
    <location>
        <begin position="361"/>
        <end position="370"/>
    </location>
</feature>
<feature type="compositionally biased region" description="Pro residues" evidence="1">
    <location>
        <begin position="32"/>
        <end position="42"/>
    </location>
</feature>
<feature type="compositionally biased region" description="Low complexity" evidence="1">
    <location>
        <begin position="181"/>
        <end position="203"/>
    </location>
</feature>